<evidence type="ECO:0008006" key="4">
    <source>
        <dbReference type="Google" id="ProtNLM"/>
    </source>
</evidence>
<protein>
    <recommendedName>
        <fullName evidence="4">Integral membrane protein</fullName>
    </recommendedName>
</protein>
<keyword evidence="1" id="KW-1133">Transmembrane helix</keyword>
<proteinExistence type="predicted"/>
<evidence type="ECO:0000256" key="1">
    <source>
        <dbReference type="SAM" id="Phobius"/>
    </source>
</evidence>
<sequence>MQNMNDIPVKKTSDRSFLIVSISLTTAIFNFIWWLYLNINGNLENLFSQGQQSELSLLYTISLSVSIFIGLNKIISTHWQLIPISVALAVAYYIGNQQNWKIMLLLLLFPVFLILLPLKKLHLISIYGLLDISFMAGFVLPSVLLYLQKGRLTKDFLNSLLLLALTFTFFLAGIFISSKIQKFLISLVSDTALIVIRSINDHNLWFFGNIILIVLTWLFLNKLTLRQKYRLPFFSLIMLFSICLAMFQINA</sequence>
<feature type="transmembrane region" description="Helical" evidence="1">
    <location>
        <begin position="125"/>
        <end position="147"/>
    </location>
</feature>
<dbReference type="Proteomes" id="UP000003346">
    <property type="component" value="Unassembled WGS sequence"/>
</dbReference>
<gene>
    <name evidence="2" type="ORF">OENOO_44003</name>
</gene>
<organism evidence="2 3">
    <name type="scientific">Oenococcus oeni ATCC BAA-1163</name>
    <dbReference type="NCBI Taxonomy" id="379360"/>
    <lineage>
        <taxon>Bacteria</taxon>
        <taxon>Bacillati</taxon>
        <taxon>Bacillota</taxon>
        <taxon>Bacilli</taxon>
        <taxon>Lactobacillales</taxon>
        <taxon>Lactobacillaceae</taxon>
        <taxon>Oenococcus</taxon>
    </lineage>
</organism>
<feature type="transmembrane region" description="Helical" evidence="1">
    <location>
        <begin position="231"/>
        <end position="249"/>
    </location>
</feature>
<feature type="transmembrane region" description="Helical" evidence="1">
    <location>
        <begin position="100"/>
        <end position="118"/>
    </location>
</feature>
<feature type="transmembrane region" description="Helical" evidence="1">
    <location>
        <begin position="78"/>
        <end position="94"/>
    </location>
</feature>
<reference evidence="2 3" key="1">
    <citation type="submission" date="2006-11" db="EMBL/GenBank/DDBJ databases">
        <authorList>
            <consortium name="Laboratoire de Microbiologie (Universite Bourgogne)"/>
            <consortium name="GENOME Express"/>
            <consortium name="UMR Oenologie Ampelologie (Universite Bordeaux 2)"/>
            <person name="Guzzo J."/>
        </authorList>
    </citation>
    <scope>NUCLEOTIDE SEQUENCE [LARGE SCALE GENOMIC DNA]</scope>
    <source>
        <strain evidence="2 3">ATCC BAA-1163</strain>
    </source>
</reference>
<name>A0NI26_OENOE</name>
<keyword evidence="1" id="KW-0472">Membrane</keyword>
<feature type="transmembrane region" description="Helical" evidence="1">
    <location>
        <begin position="205"/>
        <end position="224"/>
    </location>
</feature>
<evidence type="ECO:0000313" key="3">
    <source>
        <dbReference type="Proteomes" id="UP000003346"/>
    </source>
</evidence>
<dbReference type="AlphaFoldDB" id="A0NI26"/>
<dbReference type="EMBL" id="AAUV01000039">
    <property type="protein sequence ID" value="EAV39830.1"/>
    <property type="molecule type" value="Genomic_DNA"/>
</dbReference>
<feature type="transmembrane region" description="Helical" evidence="1">
    <location>
        <begin position="16"/>
        <end position="36"/>
    </location>
</feature>
<comment type="caution">
    <text evidence="2">The sequence shown here is derived from an EMBL/GenBank/DDBJ whole genome shotgun (WGS) entry which is preliminary data.</text>
</comment>
<accession>A0NI26</accession>
<keyword evidence="1" id="KW-0812">Transmembrane</keyword>
<dbReference type="HOGENOM" id="CLU_1119288_0_0_9"/>
<feature type="transmembrane region" description="Helical" evidence="1">
    <location>
        <begin position="159"/>
        <end position="176"/>
    </location>
</feature>
<evidence type="ECO:0000313" key="2">
    <source>
        <dbReference type="EMBL" id="EAV39830.1"/>
    </source>
</evidence>